<keyword evidence="4" id="KW-0498">Mitosis</keyword>
<dbReference type="PANTHER" id="PTHR11842">
    <property type="entry name" value="MITOTIC SPINDLE ASSEMBLY CHECKPOINT PROTEIN MAD2"/>
    <property type="match status" value="1"/>
</dbReference>
<dbReference type="VEuPathDB" id="FungiDB:SeMB42_g01816"/>
<dbReference type="Gene3D" id="3.30.900.10">
    <property type="entry name" value="HORMA domain"/>
    <property type="match status" value="1"/>
</dbReference>
<evidence type="ECO:0000256" key="6">
    <source>
        <dbReference type="ARBA" id="ARBA00023306"/>
    </source>
</evidence>
<keyword evidence="3" id="KW-0132">Cell division</keyword>
<dbReference type="InterPro" id="IPR036570">
    <property type="entry name" value="HORMA_dom_sf"/>
</dbReference>
<protein>
    <recommendedName>
        <fullName evidence="8">HORMA domain-containing protein</fullName>
    </recommendedName>
</protein>
<dbReference type="GO" id="GO:0005654">
    <property type="term" value="C:nucleoplasm"/>
    <property type="evidence" value="ECO:0007669"/>
    <property type="project" value="TreeGrafter"/>
</dbReference>
<evidence type="ECO:0000256" key="2">
    <source>
        <dbReference type="ARBA" id="ARBA00010348"/>
    </source>
</evidence>
<dbReference type="GO" id="GO:0051301">
    <property type="term" value="P:cell division"/>
    <property type="evidence" value="ECO:0007669"/>
    <property type="project" value="UniProtKB-KW"/>
</dbReference>
<dbReference type="VEuPathDB" id="FungiDB:SeMB42_g01815"/>
<evidence type="ECO:0000259" key="8">
    <source>
        <dbReference type="PROSITE" id="PS50815"/>
    </source>
</evidence>
<dbReference type="InterPro" id="IPR003511">
    <property type="entry name" value="HORMA_dom"/>
</dbReference>
<dbReference type="GO" id="GO:0005737">
    <property type="term" value="C:cytoplasm"/>
    <property type="evidence" value="ECO:0007669"/>
    <property type="project" value="TreeGrafter"/>
</dbReference>
<dbReference type="OrthoDB" id="1806at2759"/>
<feature type="region of interest" description="Disordered" evidence="7">
    <location>
        <begin position="623"/>
        <end position="674"/>
    </location>
</feature>
<feature type="region of interest" description="Disordered" evidence="7">
    <location>
        <begin position="92"/>
        <end position="120"/>
    </location>
</feature>
<feature type="compositionally biased region" description="Polar residues" evidence="7">
    <location>
        <begin position="102"/>
        <end position="113"/>
    </location>
</feature>
<feature type="compositionally biased region" description="Low complexity" evidence="7">
    <location>
        <begin position="665"/>
        <end position="674"/>
    </location>
</feature>
<dbReference type="EMBL" id="QEAM01000035">
    <property type="protein sequence ID" value="TPX49346.1"/>
    <property type="molecule type" value="Genomic_DNA"/>
</dbReference>
<feature type="domain" description="HORMA" evidence="8">
    <location>
        <begin position="1"/>
        <end position="198"/>
    </location>
</feature>
<comment type="subcellular location">
    <subcellularLocation>
        <location evidence="1">Nucleus</location>
    </subcellularLocation>
</comment>
<dbReference type="PROSITE" id="PS50815">
    <property type="entry name" value="HORMA"/>
    <property type="match status" value="1"/>
</dbReference>
<dbReference type="AlphaFoldDB" id="A0A507DCV4"/>
<evidence type="ECO:0000313" key="10">
    <source>
        <dbReference type="Proteomes" id="UP000320475"/>
    </source>
</evidence>
<evidence type="ECO:0000313" key="9">
    <source>
        <dbReference type="EMBL" id="TPX49346.1"/>
    </source>
</evidence>
<feature type="compositionally biased region" description="Low complexity" evidence="7">
    <location>
        <begin position="639"/>
        <end position="649"/>
    </location>
</feature>
<dbReference type="Proteomes" id="UP000320475">
    <property type="component" value="Unassembled WGS sequence"/>
</dbReference>
<dbReference type="Pfam" id="PF02301">
    <property type="entry name" value="HORMA"/>
    <property type="match status" value="1"/>
</dbReference>
<accession>A0A507DCV4</accession>
<reference evidence="9 10" key="1">
    <citation type="journal article" date="2019" name="Sci. Rep.">
        <title>Comparative genomics of chytrid fungi reveal insights into the obligate biotrophic and pathogenic lifestyle of Synchytrium endobioticum.</title>
        <authorList>
            <person name="van de Vossenberg B.T.L.H."/>
            <person name="Warris S."/>
            <person name="Nguyen H.D.T."/>
            <person name="van Gent-Pelzer M.P.E."/>
            <person name="Joly D.L."/>
            <person name="van de Geest H.C."/>
            <person name="Bonants P.J.M."/>
            <person name="Smith D.S."/>
            <person name="Levesque C.A."/>
            <person name="van der Lee T.A.J."/>
        </authorList>
    </citation>
    <scope>NUCLEOTIDE SEQUENCE [LARGE SCALE GENOMIC DNA]</scope>
    <source>
        <strain evidence="9 10">LEV6574</strain>
    </source>
</reference>
<comment type="caution">
    <text evidence="9">The sequence shown here is derived from an EMBL/GenBank/DDBJ whole genome shotgun (WGS) entry which is preliminary data.</text>
</comment>
<evidence type="ECO:0000256" key="7">
    <source>
        <dbReference type="SAM" id="MobiDB-lite"/>
    </source>
</evidence>
<sequence>MSSSTLSASDYSINSILYQRGIYPAEDFNQVKRYGLSLFVAADPSLEKYIKHILLQVQKWILAKTICKLVLVISSRDTREVLERWQFNMEVENEGEDRTTTNKENSASSAGRSRTSKVKTEKEIHAEIQRVMRQITSSVTFLPTLNEPCAFNVLAYTDKDAEVPPEWVDSDAKLITKNAEMVRLRGFSTTLHKVDTLGQSTAGKNANTGLGGVNAHPIIFRPSNKLNLEKKTERLDWGEPIRREETTVIIGSSVVSSSPVNLTSDKRLRTTSRESLHHNMSTNIIAVLLLLLVGSFKHADAAGCPAAPDNWYPKALESLDAEVVEWNGNLGSLTNDSHMDHRDLFRFQEKEGEEREVARALNYLSCQEDGMLRRLEYEVYHQYIDQHNAYISSQVEYDEWMSPLFLLYVKKLNVLLAKSCQVWSAQAYAFRTADGLDLTAAERKQLELASEAAEKRATEHYGLANYYSIIAHGIPWPNFMAEMNTPSVRLETITVCVAIVEREFQKVQQGIWQEEQSDLERTFNLLRTSDYSWEMFMLPPRPGMELEVLEVGAKVYYIMASHLYRHSENSGQFRHVTDELRGVFPVLCEAYNDAIERLHGERCFPNRETYDWEAPTARVGRADSGSGHFNTFTGDNHVGSSAPGSPGSSRNSLSHDGAGRRDSRGAGSSKSIGH</sequence>
<dbReference type="PANTHER" id="PTHR11842:SF11">
    <property type="entry name" value="MITOTIC SPINDLE ASSEMBLY CHECKPOINT PROTEIN MAD2A"/>
    <property type="match status" value="1"/>
</dbReference>
<name>A0A507DCV4_9FUNG</name>
<organism evidence="9 10">
    <name type="scientific">Synchytrium endobioticum</name>
    <dbReference type="NCBI Taxonomy" id="286115"/>
    <lineage>
        <taxon>Eukaryota</taxon>
        <taxon>Fungi</taxon>
        <taxon>Fungi incertae sedis</taxon>
        <taxon>Chytridiomycota</taxon>
        <taxon>Chytridiomycota incertae sedis</taxon>
        <taxon>Chytridiomycetes</taxon>
        <taxon>Synchytriales</taxon>
        <taxon>Synchytriaceae</taxon>
        <taxon>Synchytrium</taxon>
    </lineage>
</organism>
<dbReference type="SUPFAM" id="SSF56019">
    <property type="entry name" value="The spindle assembly checkpoint protein mad2"/>
    <property type="match status" value="1"/>
</dbReference>
<dbReference type="GO" id="GO:0007094">
    <property type="term" value="P:mitotic spindle assembly checkpoint signaling"/>
    <property type="evidence" value="ECO:0007669"/>
    <property type="project" value="TreeGrafter"/>
</dbReference>
<evidence type="ECO:0000256" key="4">
    <source>
        <dbReference type="ARBA" id="ARBA00022776"/>
    </source>
</evidence>
<evidence type="ECO:0000256" key="5">
    <source>
        <dbReference type="ARBA" id="ARBA00023242"/>
    </source>
</evidence>
<proteinExistence type="inferred from homology"/>
<dbReference type="GO" id="GO:0000776">
    <property type="term" value="C:kinetochore"/>
    <property type="evidence" value="ECO:0007669"/>
    <property type="project" value="TreeGrafter"/>
</dbReference>
<evidence type="ECO:0000256" key="1">
    <source>
        <dbReference type="ARBA" id="ARBA00004123"/>
    </source>
</evidence>
<gene>
    <name evidence="9" type="ORF">SeLEV6574_g01515</name>
</gene>
<keyword evidence="5" id="KW-0539">Nucleus</keyword>
<evidence type="ECO:0000256" key="3">
    <source>
        <dbReference type="ARBA" id="ARBA00022618"/>
    </source>
</evidence>
<dbReference type="InterPro" id="IPR045091">
    <property type="entry name" value="Mad2-like"/>
</dbReference>
<keyword evidence="6" id="KW-0131">Cell cycle</keyword>
<comment type="similarity">
    <text evidence="2">Belongs to the MAD2 family.</text>
</comment>